<dbReference type="Proteomes" id="UP000799755">
    <property type="component" value="Unassembled WGS sequence"/>
</dbReference>
<sequence length="152" mass="16970">MIDLQAILAVGYHTYTHKLALSDMAPMIQLGFLVILSHNAVRSADTFLMVTTVDTSRIEFYRSPFIPQGQANLNLTNEMIILCSASIKDTLRCTNYPSSKFDDIFISTATKTTSYGPSKTLGRVGLEFWKFKTLVIYEDTLSFCISGAIFCD</sequence>
<gene>
    <name evidence="1" type="ORF">BDR25DRAFT_352515</name>
</gene>
<accession>A0ACB6R3E7</accession>
<reference evidence="1" key="1">
    <citation type="journal article" date="2020" name="Stud. Mycol.">
        <title>101 Dothideomycetes genomes: a test case for predicting lifestyles and emergence of pathogens.</title>
        <authorList>
            <person name="Haridas S."/>
            <person name="Albert R."/>
            <person name="Binder M."/>
            <person name="Bloem J."/>
            <person name="Labutti K."/>
            <person name="Salamov A."/>
            <person name="Andreopoulos B."/>
            <person name="Baker S."/>
            <person name="Barry K."/>
            <person name="Bills G."/>
            <person name="Bluhm B."/>
            <person name="Cannon C."/>
            <person name="Castanera R."/>
            <person name="Culley D."/>
            <person name="Daum C."/>
            <person name="Ezra D."/>
            <person name="Gonzalez J."/>
            <person name="Henrissat B."/>
            <person name="Kuo A."/>
            <person name="Liang C."/>
            <person name="Lipzen A."/>
            <person name="Lutzoni F."/>
            <person name="Magnuson J."/>
            <person name="Mondo S."/>
            <person name="Nolan M."/>
            <person name="Ohm R."/>
            <person name="Pangilinan J."/>
            <person name="Park H.-J."/>
            <person name="Ramirez L."/>
            <person name="Alfaro M."/>
            <person name="Sun H."/>
            <person name="Tritt A."/>
            <person name="Yoshinaga Y."/>
            <person name="Zwiers L.-H."/>
            <person name="Turgeon B."/>
            <person name="Goodwin S."/>
            <person name="Spatafora J."/>
            <person name="Crous P."/>
            <person name="Grigoriev I."/>
        </authorList>
    </citation>
    <scope>NUCLEOTIDE SEQUENCE</scope>
    <source>
        <strain evidence="1">ATCC 200398</strain>
    </source>
</reference>
<protein>
    <submittedName>
        <fullName evidence="1">Uncharacterized protein</fullName>
    </submittedName>
</protein>
<comment type="caution">
    <text evidence="1">The sequence shown here is derived from an EMBL/GenBank/DDBJ whole genome shotgun (WGS) entry which is preliminary data.</text>
</comment>
<dbReference type="EMBL" id="MU003500">
    <property type="protein sequence ID" value="KAF2473037.1"/>
    <property type="molecule type" value="Genomic_DNA"/>
</dbReference>
<evidence type="ECO:0000313" key="2">
    <source>
        <dbReference type="Proteomes" id="UP000799755"/>
    </source>
</evidence>
<keyword evidence="2" id="KW-1185">Reference proteome</keyword>
<evidence type="ECO:0000313" key="1">
    <source>
        <dbReference type="EMBL" id="KAF2473037.1"/>
    </source>
</evidence>
<organism evidence="1 2">
    <name type="scientific">Lindgomyces ingoldianus</name>
    <dbReference type="NCBI Taxonomy" id="673940"/>
    <lineage>
        <taxon>Eukaryota</taxon>
        <taxon>Fungi</taxon>
        <taxon>Dikarya</taxon>
        <taxon>Ascomycota</taxon>
        <taxon>Pezizomycotina</taxon>
        <taxon>Dothideomycetes</taxon>
        <taxon>Pleosporomycetidae</taxon>
        <taxon>Pleosporales</taxon>
        <taxon>Lindgomycetaceae</taxon>
        <taxon>Lindgomyces</taxon>
    </lineage>
</organism>
<name>A0ACB6R3E7_9PLEO</name>
<proteinExistence type="predicted"/>